<dbReference type="GO" id="GO:0004386">
    <property type="term" value="F:helicase activity"/>
    <property type="evidence" value="ECO:0007669"/>
    <property type="project" value="UniProtKB-KW"/>
</dbReference>
<feature type="region of interest" description="Disordered" evidence="4">
    <location>
        <begin position="980"/>
        <end position="1004"/>
    </location>
</feature>
<dbReference type="CDD" id="cd18793">
    <property type="entry name" value="SF2_C_SNF"/>
    <property type="match status" value="1"/>
</dbReference>
<evidence type="ECO:0000313" key="6">
    <source>
        <dbReference type="EMBL" id="KAA6396233.1"/>
    </source>
</evidence>
<keyword evidence="6" id="KW-0547">Nucleotide-binding</keyword>
<keyword evidence="6" id="KW-0067">ATP-binding</keyword>
<dbReference type="GO" id="GO:0003677">
    <property type="term" value="F:DNA binding"/>
    <property type="evidence" value="ECO:0007669"/>
    <property type="project" value="UniProtKB-KW"/>
</dbReference>
<proteinExistence type="predicted"/>
<gene>
    <name evidence="6" type="ORF">EZS28_008240</name>
</gene>
<feature type="compositionally biased region" description="Polar residues" evidence="4">
    <location>
        <begin position="1617"/>
        <end position="1630"/>
    </location>
</feature>
<feature type="region of interest" description="Disordered" evidence="4">
    <location>
        <begin position="1019"/>
        <end position="1051"/>
    </location>
</feature>
<feature type="compositionally biased region" description="Basic residues" evidence="4">
    <location>
        <begin position="1568"/>
        <end position="1592"/>
    </location>
</feature>
<protein>
    <submittedName>
        <fullName evidence="6">Putative Chromodomain-helicase-DNA-binding protein 8</fullName>
    </submittedName>
</protein>
<keyword evidence="6" id="KW-0347">Helicase</keyword>
<evidence type="ECO:0000313" key="7">
    <source>
        <dbReference type="Proteomes" id="UP000324800"/>
    </source>
</evidence>
<organism evidence="6 7">
    <name type="scientific">Streblomastix strix</name>
    <dbReference type="NCBI Taxonomy" id="222440"/>
    <lineage>
        <taxon>Eukaryota</taxon>
        <taxon>Metamonada</taxon>
        <taxon>Preaxostyla</taxon>
        <taxon>Oxymonadida</taxon>
        <taxon>Streblomastigidae</taxon>
        <taxon>Streblomastix</taxon>
    </lineage>
</organism>
<comment type="caution">
    <text evidence="6">The sequence shown here is derived from an EMBL/GenBank/DDBJ whole genome shotgun (WGS) entry which is preliminary data.</text>
</comment>
<dbReference type="Pfam" id="PF23588">
    <property type="entry name" value="HTH_CHD1_Hrp3"/>
    <property type="match status" value="1"/>
</dbReference>
<dbReference type="Proteomes" id="UP000324800">
    <property type="component" value="Unassembled WGS sequence"/>
</dbReference>
<feature type="compositionally biased region" description="Low complexity" evidence="4">
    <location>
        <begin position="846"/>
        <end position="855"/>
    </location>
</feature>
<sequence>MTELFSLLHFIAPTTFPSEHKFLKKYGGAQEFNNTQKIQALHQAIRPYLLRRMKNDVEDIPVKSETIIEVELTRVQKQYYRALHEKNFRFLAQGISNNKNIPSLMNVMTELRKCCNHPFLIQGAEDAIIKKAGCKNEMDYFQTLIKASGKFVLLDKLLPRLREGGHKVLIFSQWTRILDTIQTYLQYKRYIFERIDGNVKRIDRQAAIDRFSLSSKNETNQQSMMNKDPDTILSPTPSPSPSPSQSTLKEDYSVFSQLTSTVDRFVFLLCTKAGGLGINLTAADTVIIFDSDWNPQNDIQAIARCHRIGQTKEVRVYRLLTKNTYESFMYQQASLKLGLDKAVMSGVRAHAVMDNEKETGQEYDQQKKKIKKEKQKDKLKDKDNVKVGNLSRKEIDESLKRGALEIFKKKKTKKDNIFEEDNKVKVKVEINEKEMEKDYEDNEDKQNEDKIQDKQMEGDQNEEEDEETDNEFEAQTIDDILNKARIVKYDQDDEDDEEDDAKEIFEEESEVNLTENQKIEKAAERERMKEERRKQKLKEKRLKNQSTFSKATFMMMDGTEILDMSLPQQTQIDQKLMNVENENIQQERNIQQEGQQMLEKTHDDTNQNELQKINIIQSQIEIVTPLATTAFNPESDLQIDDPEFWKKLLPEVNAKAEAEDAEQTIIGLNARALAHEGISMSQAVQEIVGLTDEQYQVRERSARVRVRQQQQQRKQKMQNILKQRKQEDKQSSDETTQINVNENGQQKKLEAGEDGWVDDAVVGDEIDDLLAQLEKDDMKWAQEMDGLNENSNEDKNGSNKEIKTQDNNLDADQLQMLQNAKRRHRRDDEEEEEKEESEVILRDSDYSSGSSNYDNELGRKKRGTWEPGKPGRPPLGRGIGTRRRGALGTIGQGSTAMTVQMNQSRGRQDKISFEVELDYADDYINADDQNLINQKEIENVQQQQPNPQQKQQNIQLNQSTSISHQPVVDLKEDGHLSLITERKRPGRQPQAGSKPKGQKSGYVYDEKEFELEEEQKDRINQEDNIQPLNIPDFNQTPHNLTSQSPAPQSNTPKSIITPLYTVPSRAPLFSSQSVSQIVTQLHWQRFDEFRLSDALLEYGERYDIILRRTKPFRESGKTLHCVKQLSETLLWIMLETDQRQQQIIKRNDEVYNIQMKIQQIKQEIKRRKKILKKEKEKEMIKDIEKQEDDQHLNIDKEVIQNQIEESQEIETNSDLISQLKEAEVELEQQQNLPQRLPSIRELCSIAPPALDPHLVFFFLQTGAIISSNTQQQSSNNNTNITSRITSPIPTPVAQHVQLLVETASTSSSSSGYLFFIRKAPDFGKQFLKMQTITRLVTWDTLGIAEKQRENERWKNQESEKDFMKDIDILKDEQSNNLFNTFQITSAYPPSPPLNSSISFPIYSNIEDEKRKSLQTYSTPFIIHPFPHSLVNSFNPLTVIDYFLPFVEDGGGQIKHSAHIPNWWNNIHDRGLIVGTWKHGSGNWKAIRSDPQLPFVEKVGIDESWNEEDETEIDLEIEKNNELNEKLLENQEIKDGEDIDDNKGIMSESNSEGSENESTTTSSGSSTPTKKRGRPSTALKPKKKKKINKKGPKRRPDGKFISTRGGPGRGHKGRMSSLDGQDQNGEINFEQNKSKRNRKKKPRTKPGRRKGQIDPGDQGGWPSAMTLQLRVRLIINTYLELEEQYRAVVERDRALYDTELNDKATPRKRTTKRKTKQSSVTKEDLNDEIQEENESTTNSDIEWDSESEEKEQIMGLLKDIQNDNGNENEKATNKLQEKIKDEEDDQINSIKSMNQNNKIQIWLEKKEKRELLRQKKQLRQLKIIRLVKNLLIDTGQTHLLIRFNNLRQLHDQQNQVLIKVAGTIAQQLLKIKNEQHLNNVQSSNVFQQPALSLPQQDDDALLHSLTCCLVREAEIRRFWVNFREEGNFKTKTGEQLRALYDVCVFEGRRQSREERKKNQENKEKGLLEKEQKIEEKTQIDGQEFQIVDPQKNQIKKKDKNQQKNQIIKEQTVETGNIGADQLQNKLNDQTNTQDKLISEDISNKDQSQIKIRPKQTDKKDLSVCGLNMSFLLAQRARRVVQACDSTINI</sequence>
<dbReference type="EMBL" id="SNRW01001480">
    <property type="protein sequence ID" value="KAA6396233.1"/>
    <property type="molecule type" value="Genomic_DNA"/>
</dbReference>
<dbReference type="Pfam" id="PF00176">
    <property type="entry name" value="SNF2-rel_dom"/>
    <property type="match status" value="1"/>
</dbReference>
<feature type="domain" description="Helicase C-terminal" evidence="5">
    <location>
        <begin position="153"/>
        <end position="391"/>
    </location>
</feature>
<evidence type="ECO:0000256" key="3">
    <source>
        <dbReference type="ARBA" id="ARBA00023242"/>
    </source>
</evidence>
<feature type="compositionally biased region" description="Basic residues" evidence="4">
    <location>
        <begin position="1705"/>
        <end position="1715"/>
    </location>
</feature>
<dbReference type="PANTHER" id="PTHR45623:SF48">
    <property type="entry name" value="SNF2 FAMILY DNA-DEPENDENT ATPASE"/>
    <property type="match status" value="1"/>
</dbReference>
<feature type="compositionally biased region" description="Polar residues" evidence="4">
    <location>
        <begin position="216"/>
        <end position="225"/>
    </location>
</feature>
<dbReference type="InterPro" id="IPR001650">
    <property type="entry name" value="Helicase_C-like"/>
</dbReference>
<feature type="compositionally biased region" description="Basic and acidic residues" evidence="4">
    <location>
        <begin position="792"/>
        <end position="804"/>
    </location>
</feature>
<dbReference type="GO" id="GO:0005524">
    <property type="term" value="F:ATP binding"/>
    <property type="evidence" value="ECO:0007669"/>
    <property type="project" value="InterPro"/>
</dbReference>
<feature type="region of interest" description="Disordered" evidence="4">
    <location>
        <begin position="435"/>
        <end position="541"/>
    </location>
</feature>
<feature type="compositionally biased region" description="Basic and acidic residues" evidence="4">
    <location>
        <begin position="357"/>
        <end position="367"/>
    </location>
</feature>
<feature type="compositionally biased region" description="Basic residues" evidence="4">
    <location>
        <begin position="1633"/>
        <end position="1649"/>
    </location>
</feature>
<dbReference type="GO" id="GO:0016787">
    <property type="term" value="F:hydrolase activity"/>
    <property type="evidence" value="ECO:0007669"/>
    <property type="project" value="UniProtKB-KW"/>
</dbReference>
<dbReference type="Gene3D" id="3.40.50.300">
    <property type="entry name" value="P-loop containing nucleotide triphosphate hydrolases"/>
    <property type="match status" value="2"/>
</dbReference>
<dbReference type="SUPFAM" id="SSF52540">
    <property type="entry name" value="P-loop containing nucleoside triphosphate hydrolases"/>
    <property type="match status" value="1"/>
</dbReference>
<feature type="compositionally biased region" description="Acidic residues" evidence="4">
    <location>
        <begin position="459"/>
        <end position="472"/>
    </location>
</feature>
<dbReference type="PANTHER" id="PTHR45623">
    <property type="entry name" value="CHROMODOMAIN-HELICASE-DNA-BINDING PROTEIN 3-RELATED-RELATED"/>
    <property type="match status" value="1"/>
</dbReference>
<accession>A0A5J4WN70</accession>
<feature type="compositionally biased region" description="Basic and acidic residues" evidence="4">
    <location>
        <begin position="374"/>
        <end position="385"/>
    </location>
</feature>
<reference evidence="6 7" key="1">
    <citation type="submission" date="2019-03" db="EMBL/GenBank/DDBJ databases">
        <title>Single cell metagenomics reveals metabolic interactions within the superorganism composed of flagellate Streblomastix strix and complex community of Bacteroidetes bacteria on its surface.</title>
        <authorList>
            <person name="Treitli S.C."/>
            <person name="Kolisko M."/>
            <person name="Husnik F."/>
            <person name="Keeling P."/>
            <person name="Hampl V."/>
        </authorList>
    </citation>
    <scope>NUCLEOTIDE SEQUENCE [LARGE SCALE GENOMIC DNA]</scope>
    <source>
        <strain evidence="6">ST1C</strain>
    </source>
</reference>
<evidence type="ECO:0000259" key="5">
    <source>
        <dbReference type="PROSITE" id="PS51194"/>
    </source>
</evidence>
<feature type="region of interest" description="Disordered" evidence="4">
    <location>
        <begin position="357"/>
        <end position="385"/>
    </location>
</feature>
<dbReference type="SMART" id="SM00490">
    <property type="entry name" value="HELICc"/>
    <property type="match status" value="1"/>
</dbReference>
<feature type="compositionally biased region" description="Polar residues" evidence="4">
    <location>
        <begin position="805"/>
        <end position="818"/>
    </location>
</feature>
<dbReference type="InterPro" id="IPR049730">
    <property type="entry name" value="SNF2/RAD54-like_C"/>
</dbReference>
<feature type="compositionally biased region" description="Low complexity" evidence="4">
    <location>
        <begin position="1546"/>
        <end position="1566"/>
    </location>
</feature>
<keyword evidence="1" id="KW-0378">Hydrolase</keyword>
<feature type="region of interest" description="Disordered" evidence="4">
    <location>
        <begin position="216"/>
        <end position="248"/>
    </location>
</feature>
<feature type="region of interest" description="Disordered" evidence="4">
    <location>
        <begin position="787"/>
        <end position="888"/>
    </location>
</feature>
<feature type="compositionally biased region" description="Acidic residues" evidence="4">
    <location>
        <begin position="491"/>
        <end position="510"/>
    </location>
</feature>
<feature type="compositionally biased region" description="Polar residues" evidence="4">
    <location>
        <begin position="733"/>
        <end position="744"/>
    </location>
</feature>
<dbReference type="InterPro" id="IPR000330">
    <property type="entry name" value="SNF2_N"/>
</dbReference>
<feature type="compositionally biased region" description="Basic and acidic residues" evidence="4">
    <location>
        <begin position="517"/>
        <end position="533"/>
    </location>
</feature>
<feature type="region of interest" description="Disordered" evidence="4">
    <location>
        <begin position="1699"/>
        <end position="1747"/>
    </location>
</feature>
<feature type="compositionally biased region" description="Acidic residues" evidence="4">
    <location>
        <begin position="1724"/>
        <end position="1733"/>
    </location>
</feature>
<evidence type="ECO:0000256" key="4">
    <source>
        <dbReference type="SAM" id="MobiDB-lite"/>
    </source>
</evidence>
<keyword evidence="3" id="KW-0539">Nucleus</keyword>
<evidence type="ECO:0000256" key="2">
    <source>
        <dbReference type="ARBA" id="ARBA00023125"/>
    </source>
</evidence>
<dbReference type="InterPro" id="IPR027417">
    <property type="entry name" value="P-loop_NTPase"/>
</dbReference>
<dbReference type="InterPro" id="IPR056302">
    <property type="entry name" value="CHD1-2/Hrp3_HTH"/>
</dbReference>
<keyword evidence="2 6" id="KW-0238">DNA-binding</keyword>
<evidence type="ECO:0000256" key="1">
    <source>
        <dbReference type="ARBA" id="ARBA00022801"/>
    </source>
</evidence>
<feature type="compositionally biased region" description="Basic and acidic residues" evidence="4">
    <location>
        <begin position="444"/>
        <end position="457"/>
    </location>
</feature>
<feature type="region of interest" description="Disordered" evidence="4">
    <location>
        <begin position="1527"/>
        <end position="1662"/>
    </location>
</feature>
<dbReference type="Pfam" id="PF00271">
    <property type="entry name" value="Helicase_C"/>
    <property type="match status" value="2"/>
</dbReference>
<feature type="compositionally biased region" description="Polar residues" evidence="4">
    <location>
        <begin position="1022"/>
        <end position="1051"/>
    </location>
</feature>
<name>A0A5J4WN70_9EUKA</name>
<dbReference type="Gene3D" id="1.10.10.60">
    <property type="entry name" value="Homeodomain-like"/>
    <property type="match status" value="1"/>
</dbReference>
<feature type="region of interest" description="Disordered" evidence="4">
    <location>
        <begin position="706"/>
        <end position="754"/>
    </location>
</feature>
<dbReference type="PROSITE" id="PS51194">
    <property type="entry name" value="HELICASE_CTER"/>
    <property type="match status" value="1"/>
</dbReference>